<feature type="compositionally biased region" description="Basic residues" evidence="2">
    <location>
        <begin position="71"/>
        <end position="80"/>
    </location>
</feature>
<feature type="compositionally biased region" description="Low complexity" evidence="2">
    <location>
        <begin position="223"/>
        <end position="243"/>
    </location>
</feature>
<feature type="compositionally biased region" description="Basic and acidic residues" evidence="2">
    <location>
        <begin position="621"/>
        <end position="635"/>
    </location>
</feature>
<dbReference type="HOGENOM" id="CLU_009491_0_0_1"/>
<evidence type="ECO:0000256" key="1">
    <source>
        <dbReference type="ARBA" id="ARBA00022737"/>
    </source>
</evidence>
<dbReference type="OrthoDB" id="272077at2759"/>
<feature type="region of interest" description="Disordered" evidence="2">
    <location>
        <begin position="617"/>
        <end position="682"/>
    </location>
</feature>
<comment type="caution">
    <text evidence="3">The sequence shown here is derived from an EMBL/GenBank/DDBJ whole genome shotgun (WGS) entry which is preliminary data.</text>
</comment>
<feature type="region of interest" description="Disordered" evidence="2">
    <location>
        <begin position="1"/>
        <end position="245"/>
    </location>
</feature>
<name>I2FY80_USTHO</name>
<accession>I2FY80</accession>
<dbReference type="SUPFAM" id="SSF81901">
    <property type="entry name" value="HCP-like"/>
    <property type="match status" value="1"/>
</dbReference>
<feature type="compositionally biased region" description="Pro residues" evidence="2">
    <location>
        <begin position="56"/>
        <end position="65"/>
    </location>
</feature>
<feature type="compositionally biased region" description="Low complexity" evidence="2">
    <location>
        <begin position="654"/>
        <end position="663"/>
    </location>
</feature>
<evidence type="ECO:0000256" key="2">
    <source>
        <dbReference type="SAM" id="MobiDB-lite"/>
    </source>
</evidence>
<dbReference type="SMART" id="SM00671">
    <property type="entry name" value="SEL1"/>
    <property type="match status" value="6"/>
</dbReference>
<dbReference type="AlphaFoldDB" id="I2FY80"/>
<feature type="compositionally biased region" description="Pro residues" evidence="2">
    <location>
        <begin position="100"/>
        <end position="116"/>
    </location>
</feature>
<dbReference type="Proteomes" id="UP000006174">
    <property type="component" value="Unassembled WGS sequence"/>
</dbReference>
<protein>
    <submittedName>
        <fullName evidence="3">Related to SKT5-protoplast regeneration and killer toxin resistance protein</fullName>
    </submittedName>
</protein>
<feature type="compositionally biased region" description="Gly residues" evidence="2">
    <location>
        <begin position="825"/>
        <end position="835"/>
    </location>
</feature>
<sequence>MSGIPPHLPILPAGFGTDSSYPPIPGSTRITASQPKPSRPPAMSPAPILTGSHRPVAPPLPPLPPGALQKEHHHQWRRHQSASYSSSPSFRPGYLVHAPTPTPPPPPPPPPQPPSSRPHFVGGFTSPPPQHAQHRTGTPVAAAAAAATRPPQAMPTPNYGRFSAHAPPQSPPSSTSHSQSLASNMQNPSVQNDAYPSSARRASANDAYAAGPSSLSRPPQPPAAGAASSSNSNRPPSLSAPLPDMGSLAALRDRARDDKQRINWAKQMLKFVERNYSDGSKISEPYLVRWTDEAISIITRNASSQNPEPEALYLRGDLQASGAFPAYIAKSLKEAFNDFELSARMGWAPSWFRIGRDYEVLADLSRAVHAYDRGVQAGNVGSIYRMAMANLLGQLDLPVNRARAIAMLRDAADKADLDTPQPPYIYGMLLAREFSHVDIPPHLLKPSNVQDSTEDEARRRIQRAAYLNFAPAQYKCGWLYEYAQLGCAFDPLLSVQYYSLASQGGEIEADMALSKWFLCGAEQYFEKNETLAYTFADKAARKGLPSAEFALAYYHEVGVGTERNVDVARKWYRKAAAKDNADAKERLQALQGPQAHGMSRQQHEAVMDDKLVRKRTQAKMLSDRAGRSPMHEHDQYFGVGDGGGGRRQSGAVLASSAAAAASAGPSNTNGRLGGGGGGNLELSRKKTMKMVEETAAGRQRPNYGGFDSRPAQQQQQPPPPPMPPITQYQPPQVRPIGATPQPIAIFQPSSTPGPAGRITSGTHHSQTPGRHGAGYTLQDSKPPPSVSNSTSSYSTPHHTAASSYANASSNPSTTASSNGGSDDSAGGGGGVGGGKKPYNTFAEMGFASQKQKKEECVIA</sequence>
<dbReference type="EMBL" id="CAGI01000168">
    <property type="protein sequence ID" value="CCF51873.1"/>
    <property type="molecule type" value="Genomic_DNA"/>
</dbReference>
<keyword evidence="4" id="KW-1185">Reference proteome</keyword>
<proteinExistence type="predicted"/>
<dbReference type="InterPro" id="IPR051726">
    <property type="entry name" value="Chitin_Synth_Reg"/>
</dbReference>
<evidence type="ECO:0000313" key="3">
    <source>
        <dbReference type="EMBL" id="CCF51873.1"/>
    </source>
</evidence>
<feature type="region of interest" description="Disordered" evidence="2">
    <location>
        <begin position="696"/>
        <end position="859"/>
    </location>
</feature>
<dbReference type="PANTHER" id="PTHR46430:SF2">
    <property type="entry name" value="CHITIN SYNTHASE REGULATORY FACTOR 4"/>
    <property type="match status" value="1"/>
</dbReference>
<dbReference type="Pfam" id="PF08238">
    <property type="entry name" value="Sel1"/>
    <property type="match status" value="4"/>
</dbReference>
<feature type="compositionally biased region" description="Polar residues" evidence="2">
    <location>
        <begin position="184"/>
        <end position="195"/>
    </location>
</feature>
<dbReference type="STRING" id="1128400.I2FY80"/>
<dbReference type="eggNOG" id="KOG1550">
    <property type="taxonomic scope" value="Eukaryota"/>
</dbReference>
<dbReference type="OMA" id="SANERYG"/>
<keyword evidence="1" id="KW-0677">Repeat</keyword>
<organism evidence="3 4">
    <name type="scientific">Ustilago hordei</name>
    <name type="common">Barley covered smut fungus</name>
    <dbReference type="NCBI Taxonomy" id="120017"/>
    <lineage>
        <taxon>Eukaryota</taxon>
        <taxon>Fungi</taxon>
        <taxon>Dikarya</taxon>
        <taxon>Basidiomycota</taxon>
        <taxon>Ustilaginomycotina</taxon>
        <taxon>Ustilaginomycetes</taxon>
        <taxon>Ustilaginales</taxon>
        <taxon>Ustilaginaceae</taxon>
        <taxon>Ustilago</taxon>
    </lineage>
</organism>
<dbReference type="Gene3D" id="1.25.40.10">
    <property type="entry name" value="Tetratricopeptide repeat domain"/>
    <property type="match status" value="2"/>
</dbReference>
<dbReference type="InterPro" id="IPR006597">
    <property type="entry name" value="Sel1-like"/>
</dbReference>
<feature type="compositionally biased region" description="Low complexity" evidence="2">
    <location>
        <begin position="786"/>
        <end position="824"/>
    </location>
</feature>
<evidence type="ECO:0000313" key="4">
    <source>
        <dbReference type="Proteomes" id="UP000006174"/>
    </source>
</evidence>
<feature type="compositionally biased region" description="Low complexity" evidence="2">
    <location>
        <begin position="136"/>
        <end position="183"/>
    </location>
</feature>
<gene>
    <name evidence="3" type="ORF">UHOR_04953</name>
</gene>
<feature type="compositionally biased region" description="Polar residues" evidence="2">
    <location>
        <begin position="759"/>
        <end position="768"/>
    </location>
</feature>
<reference evidence="3 4" key="1">
    <citation type="journal article" date="2012" name="Plant Cell">
        <title>Genome comparison of barley and maize smut fungi reveals targeted loss of RNA silencing components and species-specific presence of transposable elements.</title>
        <authorList>
            <person name="Laurie J.D."/>
            <person name="Ali S."/>
            <person name="Linning R."/>
            <person name="Mannhaupt G."/>
            <person name="Wong P."/>
            <person name="Gueldener U."/>
            <person name="Muensterkoetter M."/>
            <person name="Moore R."/>
            <person name="Kahmann R."/>
            <person name="Bakkeren G."/>
            <person name="Schirawski J."/>
        </authorList>
    </citation>
    <scope>NUCLEOTIDE SEQUENCE [LARGE SCALE GENOMIC DNA]</scope>
    <source>
        <strain evidence="4">Uh4875-4</strain>
    </source>
</reference>
<dbReference type="PANTHER" id="PTHR46430">
    <property type="entry name" value="PROTEIN SKT5-RELATED"/>
    <property type="match status" value="1"/>
</dbReference>
<feature type="compositionally biased region" description="Low complexity" evidence="2">
    <location>
        <begin position="197"/>
        <end position="210"/>
    </location>
</feature>
<dbReference type="InterPro" id="IPR011990">
    <property type="entry name" value="TPR-like_helical_dom_sf"/>
</dbReference>